<dbReference type="EnsemblMetazoa" id="Aqu2.1.31550_001">
    <property type="protein sequence ID" value="Aqu2.1.31550_001"/>
    <property type="gene ID" value="Aqu2.1.31550"/>
</dbReference>
<comment type="subcellular location">
    <subcellularLocation>
        <location evidence="1">Membrane</location>
        <topology evidence="1">Multi-pass membrane protein</topology>
    </subcellularLocation>
</comment>
<dbReference type="GO" id="GO:0005765">
    <property type="term" value="C:lysosomal membrane"/>
    <property type="evidence" value="ECO:0007669"/>
    <property type="project" value="TreeGrafter"/>
</dbReference>
<dbReference type="PANTHER" id="PTHR46121">
    <property type="entry name" value="STEROIDOGENIC ACUTE REGULATORY PROTEIN-LIKE"/>
    <property type="match status" value="1"/>
</dbReference>
<evidence type="ECO:0000259" key="6">
    <source>
        <dbReference type="PROSITE" id="PS50848"/>
    </source>
</evidence>
<reference evidence="7" key="2">
    <citation type="submission" date="2017-05" db="UniProtKB">
        <authorList>
            <consortium name="EnsemblMetazoa"/>
        </authorList>
    </citation>
    <scope>IDENTIFICATION</scope>
</reference>
<proteinExistence type="predicted"/>
<feature type="transmembrane region" description="Helical" evidence="5">
    <location>
        <begin position="95"/>
        <end position="116"/>
    </location>
</feature>
<keyword evidence="5" id="KW-1133">Transmembrane helix</keyword>
<dbReference type="GO" id="GO:0140284">
    <property type="term" value="C:endoplasmic reticulum-endosome membrane contact site"/>
    <property type="evidence" value="ECO:0007669"/>
    <property type="project" value="TreeGrafter"/>
</dbReference>
<dbReference type="Pfam" id="PF01852">
    <property type="entry name" value="START"/>
    <property type="match status" value="1"/>
</dbReference>
<dbReference type="InterPro" id="IPR019498">
    <property type="entry name" value="MENTAL"/>
</dbReference>
<evidence type="ECO:0000313" key="8">
    <source>
        <dbReference type="Proteomes" id="UP000007879"/>
    </source>
</evidence>
<sequence>MEGHHLLDEQTAEDTTHTRQLESSLGPRYGTVLTGTRSNQSGVNGNSRKRFRLSLLIVMSFDATLLAFLSILSYLTLESGSPFQTYFTNFDIKTSVFDIVVIAIIRFVILFLFYLVLGWVTRIVFVITIVVSTFYVPVKAYFFWTYLNAKDNTDIHYIIVLIFLFAAFVMPWLITFFFEFKFLPAELSRLSTTSWKNCKVWFCPWMLVKRPSEHSARPAHRSRTAIPNVQPLARYSSMDTVFRTPLGSIRGSPAPLENEDIVIIREDRTYSPVLTPLPECDQFSNENEGHKLHAMNAVEKLEQMTRSNNGWILEKEENGIRCFSYRSESNSRKIWKSEVVINIAVETLWRVLYHETHRTTEWNTNVDINKVLHHIDRTTDIVYTATKSVSLVTARDFVTVRKASVRRGCYYCASVSVVFNEKPPVPDKIRGENGPGGYVLIPLDSSKTLFKWVIDSDLKGWIPQSIIDQNFTSTLTSANNNLRLLITSHN</sequence>
<dbReference type="Proteomes" id="UP000007879">
    <property type="component" value="Unassembled WGS sequence"/>
</dbReference>
<feature type="domain" description="START" evidence="6">
    <location>
        <begin position="299"/>
        <end position="490"/>
    </location>
</feature>
<dbReference type="PANTHER" id="PTHR46121:SF4">
    <property type="entry name" value="STEROIDOGENIC ACUTE REGULATORY PROTEIN-LIKE"/>
    <property type="match status" value="1"/>
</dbReference>
<dbReference type="EnsemblMetazoa" id="XM_003386664.2">
    <property type="protein sequence ID" value="XP_003386712.1"/>
    <property type="gene ID" value="LOC100633594"/>
</dbReference>
<dbReference type="Pfam" id="PF10457">
    <property type="entry name" value="MENTAL"/>
    <property type="match status" value="1"/>
</dbReference>
<feature type="transmembrane region" description="Helical" evidence="5">
    <location>
        <begin position="123"/>
        <end position="143"/>
    </location>
</feature>
<feature type="transmembrane region" description="Helical" evidence="5">
    <location>
        <begin position="155"/>
        <end position="178"/>
    </location>
</feature>
<dbReference type="OrthoDB" id="74575at2759"/>
<dbReference type="Gene3D" id="3.30.530.20">
    <property type="match status" value="1"/>
</dbReference>
<keyword evidence="3 5" id="KW-0472">Membrane</keyword>
<gene>
    <name evidence="7" type="primary">100633594</name>
</gene>
<dbReference type="InterPro" id="IPR051869">
    <property type="entry name" value="STARD3"/>
</dbReference>
<dbReference type="SUPFAM" id="SSF55961">
    <property type="entry name" value="Bet v1-like"/>
    <property type="match status" value="1"/>
</dbReference>
<dbReference type="GO" id="GO:0005789">
    <property type="term" value="C:endoplasmic reticulum membrane"/>
    <property type="evidence" value="ECO:0007669"/>
    <property type="project" value="TreeGrafter"/>
</dbReference>
<dbReference type="GO" id="GO:0008289">
    <property type="term" value="F:lipid binding"/>
    <property type="evidence" value="ECO:0007669"/>
    <property type="project" value="InterPro"/>
</dbReference>
<dbReference type="eggNOG" id="KOG3845">
    <property type="taxonomic scope" value="Eukaryota"/>
</dbReference>
<evidence type="ECO:0000256" key="4">
    <source>
        <dbReference type="SAM" id="MobiDB-lite"/>
    </source>
</evidence>
<evidence type="ECO:0000313" key="7">
    <source>
        <dbReference type="EnsemblMetazoa" id="Aqu2.1.31550_001"/>
    </source>
</evidence>
<dbReference type="PROSITE" id="PS50848">
    <property type="entry name" value="START"/>
    <property type="match status" value="1"/>
</dbReference>
<dbReference type="STRING" id="400682.A0A1X7UU93"/>
<keyword evidence="8" id="KW-1185">Reference proteome</keyword>
<dbReference type="InParanoid" id="A0A1X7UU93"/>
<dbReference type="GO" id="GO:0031902">
    <property type="term" value="C:late endosome membrane"/>
    <property type="evidence" value="ECO:0007669"/>
    <property type="project" value="TreeGrafter"/>
</dbReference>
<feature type="transmembrane region" description="Helical" evidence="5">
    <location>
        <begin position="53"/>
        <end position="75"/>
    </location>
</feature>
<evidence type="ECO:0000256" key="1">
    <source>
        <dbReference type="ARBA" id="ARBA00004141"/>
    </source>
</evidence>
<evidence type="ECO:0000256" key="5">
    <source>
        <dbReference type="SAM" id="Phobius"/>
    </source>
</evidence>
<dbReference type="SMART" id="SM00234">
    <property type="entry name" value="START"/>
    <property type="match status" value="1"/>
</dbReference>
<keyword evidence="2 5" id="KW-0812">Transmembrane</keyword>
<dbReference type="InterPro" id="IPR002913">
    <property type="entry name" value="START_lipid-bd_dom"/>
</dbReference>
<dbReference type="AlphaFoldDB" id="A0A1X7UU93"/>
<feature type="compositionally biased region" description="Basic and acidic residues" evidence="4">
    <location>
        <begin position="1"/>
        <end position="20"/>
    </location>
</feature>
<dbReference type="InterPro" id="IPR023393">
    <property type="entry name" value="START-like_dom_sf"/>
</dbReference>
<dbReference type="KEGG" id="aqu:100633594"/>
<evidence type="ECO:0000256" key="2">
    <source>
        <dbReference type="ARBA" id="ARBA00022692"/>
    </source>
</evidence>
<protein>
    <recommendedName>
        <fullName evidence="6">START domain-containing protein</fullName>
    </recommendedName>
</protein>
<feature type="region of interest" description="Disordered" evidence="4">
    <location>
        <begin position="1"/>
        <end position="22"/>
    </location>
</feature>
<reference evidence="8" key="1">
    <citation type="journal article" date="2010" name="Nature">
        <title>The Amphimedon queenslandica genome and the evolution of animal complexity.</title>
        <authorList>
            <person name="Srivastava M."/>
            <person name="Simakov O."/>
            <person name="Chapman J."/>
            <person name="Fahey B."/>
            <person name="Gauthier M.E."/>
            <person name="Mitros T."/>
            <person name="Richards G.S."/>
            <person name="Conaco C."/>
            <person name="Dacre M."/>
            <person name="Hellsten U."/>
            <person name="Larroux C."/>
            <person name="Putnam N.H."/>
            <person name="Stanke M."/>
            <person name="Adamska M."/>
            <person name="Darling A."/>
            <person name="Degnan S.M."/>
            <person name="Oakley T.H."/>
            <person name="Plachetzki D.C."/>
            <person name="Zhai Y."/>
            <person name="Adamski M."/>
            <person name="Calcino A."/>
            <person name="Cummins S.F."/>
            <person name="Goodstein D.M."/>
            <person name="Harris C."/>
            <person name="Jackson D.J."/>
            <person name="Leys S.P."/>
            <person name="Shu S."/>
            <person name="Woodcroft B.J."/>
            <person name="Vervoort M."/>
            <person name="Kosik K.S."/>
            <person name="Manning G."/>
            <person name="Degnan B.M."/>
            <person name="Rokhsar D.S."/>
        </authorList>
    </citation>
    <scope>NUCLEOTIDE SEQUENCE [LARGE SCALE GENOMIC DNA]</scope>
</reference>
<accession>A0A1X7UU93</accession>
<dbReference type="GO" id="GO:0099044">
    <property type="term" value="P:vesicle tethering to endoplasmic reticulum"/>
    <property type="evidence" value="ECO:0007669"/>
    <property type="project" value="TreeGrafter"/>
</dbReference>
<organism evidence="7">
    <name type="scientific">Amphimedon queenslandica</name>
    <name type="common">Sponge</name>
    <dbReference type="NCBI Taxonomy" id="400682"/>
    <lineage>
        <taxon>Eukaryota</taxon>
        <taxon>Metazoa</taxon>
        <taxon>Porifera</taxon>
        <taxon>Demospongiae</taxon>
        <taxon>Heteroscleromorpha</taxon>
        <taxon>Haplosclerida</taxon>
        <taxon>Niphatidae</taxon>
        <taxon>Amphimedon</taxon>
    </lineage>
</organism>
<evidence type="ECO:0000256" key="3">
    <source>
        <dbReference type="ARBA" id="ARBA00023136"/>
    </source>
</evidence>
<name>A0A1X7UU93_AMPQE</name>